<evidence type="ECO:0000313" key="1">
    <source>
        <dbReference type="EMBL" id="KAH7014621.1"/>
    </source>
</evidence>
<gene>
    <name evidence="1" type="ORF">B0I36DRAFT_338982</name>
</gene>
<dbReference type="AlphaFoldDB" id="A0A9P8XSU8"/>
<dbReference type="RefSeq" id="XP_046005588.1">
    <property type="nucleotide sequence ID" value="XM_046155852.1"/>
</dbReference>
<dbReference type="GeneID" id="70185398"/>
<protein>
    <submittedName>
        <fullName evidence="1">Uncharacterized protein</fullName>
    </submittedName>
</protein>
<proteinExistence type="predicted"/>
<evidence type="ECO:0000313" key="2">
    <source>
        <dbReference type="Proteomes" id="UP000756346"/>
    </source>
</evidence>
<comment type="caution">
    <text evidence="1">The sequence shown here is derived from an EMBL/GenBank/DDBJ whole genome shotgun (WGS) entry which is preliminary data.</text>
</comment>
<dbReference type="EMBL" id="JAGTJQ010000013">
    <property type="protein sequence ID" value="KAH7014621.1"/>
    <property type="molecule type" value="Genomic_DNA"/>
</dbReference>
<sequence>MQLSWKSLELPDIWNADQLSNKRSDRGANLLSECTVWVKDNVILTTKQGEGDEVYWMSHLDG</sequence>
<keyword evidence="2" id="KW-1185">Reference proteome</keyword>
<dbReference type="Proteomes" id="UP000756346">
    <property type="component" value="Unassembled WGS sequence"/>
</dbReference>
<reference evidence="1" key="1">
    <citation type="journal article" date="2021" name="Nat. Commun.">
        <title>Genetic determinants of endophytism in the Arabidopsis root mycobiome.</title>
        <authorList>
            <person name="Mesny F."/>
            <person name="Miyauchi S."/>
            <person name="Thiergart T."/>
            <person name="Pickel B."/>
            <person name="Atanasova L."/>
            <person name="Karlsson M."/>
            <person name="Huettel B."/>
            <person name="Barry K.W."/>
            <person name="Haridas S."/>
            <person name="Chen C."/>
            <person name="Bauer D."/>
            <person name="Andreopoulos W."/>
            <person name="Pangilinan J."/>
            <person name="LaButti K."/>
            <person name="Riley R."/>
            <person name="Lipzen A."/>
            <person name="Clum A."/>
            <person name="Drula E."/>
            <person name="Henrissat B."/>
            <person name="Kohler A."/>
            <person name="Grigoriev I.V."/>
            <person name="Martin F.M."/>
            <person name="Hacquard S."/>
        </authorList>
    </citation>
    <scope>NUCLEOTIDE SEQUENCE</scope>
    <source>
        <strain evidence="1">MPI-CAGE-CH-0230</strain>
    </source>
</reference>
<organism evidence="1 2">
    <name type="scientific">Microdochium trichocladiopsis</name>
    <dbReference type="NCBI Taxonomy" id="1682393"/>
    <lineage>
        <taxon>Eukaryota</taxon>
        <taxon>Fungi</taxon>
        <taxon>Dikarya</taxon>
        <taxon>Ascomycota</taxon>
        <taxon>Pezizomycotina</taxon>
        <taxon>Sordariomycetes</taxon>
        <taxon>Xylariomycetidae</taxon>
        <taxon>Xylariales</taxon>
        <taxon>Microdochiaceae</taxon>
        <taxon>Microdochium</taxon>
    </lineage>
</organism>
<accession>A0A9P8XSU8</accession>
<name>A0A9P8XSU8_9PEZI</name>